<evidence type="ECO:0000313" key="5">
    <source>
        <dbReference type="EMBL" id="KAK4219442.1"/>
    </source>
</evidence>
<evidence type="ECO:0000256" key="1">
    <source>
        <dbReference type="ARBA" id="ARBA00001917"/>
    </source>
</evidence>
<proteinExistence type="predicted"/>
<comment type="caution">
    <text evidence="5">The sequence shown here is derived from an EMBL/GenBank/DDBJ whole genome shotgun (WGS) entry which is preliminary data.</text>
</comment>
<dbReference type="Pfam" id="PF13875">
    <property type="entry name" value="DUF4202"/>
    <property type="match status" value="1"/>
</dbReference>
<evidence type="ECO:0000313" key="6">
    <source>
        <dbReference type="Proteomes" id="UP001301769"/>
    </source>
</evidence>
<evidence type="ECO:0000256" key="2">
    <source>
        <dbReference type="ARBA" id="ARBA00023002"/>
    </source>
</evidence>
<dbReference type="Gene3D" id="3.20.20.70">
    <property type="entry name" value="Aldolase class I"/>
    <property type="match status" value="1"/>
</dbReference>
<dbReference type="AlphaFoldDB" id="A0AAN7BDL4"/>
<dbReference type="PANTHER" id="PTHR10578:SF104">
    <property type="entry name" value="CYTOCHROME B2, MITOCHONDRIAL-RELATED"/>
    <property type="match status" value="1"/>
</dbReference>
<dbReference type="InterPro" id="IPR013785">
    <property type="entry name" value="Aldolase_TIM"/>
</dbReference>
<sequence>MTLWLAKRKPDPSPALQLACRAQHFRRWEIPRSSYPMTRPGYLTWRAKLKSQAATQLSELLTSSEIQPPLSQEEIDRIAALVRKEDLKNDEEAQILEDVACLVFLDDQFDDFEKKSEMDDEKIINILKKTWAKMSPAGHALALQMDMSDRAKLLIQKALGTRNTHQSTTSPPQPPPLESLISTHDFVTVAATFFPPKTYAFVSSAATDGITHRRNSSTYSDITLRPRVLRDVSSISLATTILGQAVSSPIYASPTSLGKTVHPEGEKEIGRACKELGIAQVISTSASFTVSEILDAINSHQQSSFSNHPVFFQLYVDRETHKSEALLSTAFCPPPPGGGGGHAPLPVLFLTVDSPVVGKREADERVPHNPTTTTTINPPMTNSPPTPDTKGSSLGRTTASFLSPSLTWKQTIPWLRSILPKETKLVLKGIQSASDAFLASETPGINGIVLSNHGGRNLDTTPPSIQVLLEIHKFYPQVFDKIDVLIDGGIMRGTDIFKALCLGAKGVGIGRGILWGLGSGYGREGVKRYVGILNDELEITMALCGVTNVGACRAGYVNTSVVDHLLPNSGHP</sequence>
<accession>A0AAN7BDL4</accession>
<organism evidence="5 6">
    <name type="scientific">Rhypophila decipiens</name>
    <dbReference type="NCBI Taxonomy" id="261697"/>
    <lineage>
        <taxon>Eukaryota</taxon>
        <taxon>Fungi</taxon>
        <taxon>Dikarya</taxon>
        <taxon>Ascomycota</taxon>
        <taxon>Pezizomycotina</taxon>
        <taxon>Sordariomycetes</taxon>
        <taxon>Sordariomycetidae</taxon>
        <taxon>Sordariales</taxon>
        <taxon>Naviculisporaceae</taxon>
        <taxon>Rhypophila</taxon>
    </lineage>
</organism>
<name>A0AAN7BDL4_9PEZI</name>
<dbReference type="EMBL" id="MU858048">
    <property type="protein sequence ID" value="KAK4219442.1"/>
    <property type="molecule type" value="Genomic_DNA"/>
</dbReference>
<reference evidence="5" key="2">
    <citation type="submission" date="2023-05" db="EMBL/GenBank/DDBJ databases">
        <authorList>
            <consortium name="Lawrence Berkeley National Laboratory"/>
            <person name="Steindorff A."/>
            <person name="Hensen N."/>
            <person name="Bonometti L."/>
            <person name="Westerberg I."/>
            <person name="Brannstrom I.O."/>
            <person name="Guillou S."/>
            <person name="Cros-Aarteil S."/>
            <person name="Calhoun S."/>
            <person name="Haridas S."/>
            <person name="Kuo A."/>
            <person name="Mondo S."/>
            <person name="Pangilinan J."/>
            <person name="Riley R."/>
            <person name="Labutti K."/>
            <person name="Andreopoulos B."/>
            <person name="Lipzen A."/>
            <person name="Chen C."/>
            <person name="Yanf M."/>
            <person name="Daum C."/>
            <person name="Ng V."/>
            <person name="Clum A."/>
            <person name="Ohm R."/>
            <person name="Martin F."/>
            <person name="Silar P."/>
            <person name="Natvig D."/>
            <person name="Lalanne C."/>
            <person name="Gautier V."/>
            <person name="Ament-Velasquez S.L."/>
            <person name="Kruys A."/>
            <person name="Hutchinson M.I."/>
            <person name="Powell A.J."/>
            <person name="Barry K."/>
            <person name="Miller A.N."/>
            <person name="Grigoriev I.V."/>
            <person name="Debuchy R."/>
            <person name="Gladieux P."/>
            <person name="Thoren M.H."/>
            <person name="Johannesson H."/>
        </authorList>
    </citation>
    <scope>NUCLEOTIDE SEQUENCE</scope>
    <source>
        <strain evidence="5">PSN293</strain>
    </source>
</reference>
<reference evidence="5" key="1">
    <citation type="journal article" date="2023" name="Mol. Phylogenet. Evol.">
        <title>Genome-scale phylogeny and comparative genomics of the fungal order Sordariales.</title>
        <authorList>
            <person name="Hensen N."/>
            <person name="Bonometti L."/>
            <person name="Westerberg I."/>
            <person name="Brannstrom I.O."/>
            <person name="Guillou S."/>
            <person name="Cros-Aarteil S."/>
            <person name="Calhoun S."/>
            <person name="Haridas S."/>
            <person name="Kuo A."/>
            <person name="Mondo S."/>
            <person name="Pangilinan J."/>
            <person name="Riley R."/>
            <person name="LaButti K."/>
            <person name="Andreopoulos B."/>
            <person name="Lipzen A."/>
            <person name="Chen C."/>
            <person name="Yan M."/>
            <person name="Daum C."/>
            <person name="Ng V."/>
            <person name="Clum A."/>
            <person name="Steindorff A."/>
            <person name="Ohm R.A."/>
            <person name="Martin F."/>
            <person name="Silar P."/>
            <person name="Natvig D.O."/>
            <person name="Lalanne C."/>
            <person name="Gautier V."/>
            <person name="Ament-Velasquez S.L."/>
            <person name="Kruys A."/>
            <person name="Hutchinson M.I."/>
            <person name="Powell A.J."/>
            <person name="Barry K."/>
            <person name="Miller A.N."/>
            <person name="Grigoriev I.V."/>
            <person name="Debuchy R."/>
            <person name="Gladieux P."/>
            <person name="Hiltunen Thoren M."/>
            <person name="Johannesson H."/>
        </authorList>
    </citation>
    <scope>NUCLEOTIDE SEQUENCE</scope>
    <source>
        <strain evidence="5">PSN293</strain>
    </source>
</reference>
<feature type="compositionally biased region" description="Low complexity" evidence="3">
    <location>
        <begin position="368"/>
        <end position="380"/>
    </location>
</feature>
<protein>
    <submittedName>
        <fullName evidence="5">Cytochrome b2</fullName>
    </submittedName>
</protein>
<evidence type="ECO:0000256" key="3">
    <source>
        <dbReference type="SAM" id="MobiDB-lite"/>
    </source>
</evidence>
<gene>
    <name evidence="5" type="ORF">QBC37DRAFT_436639</name>
</gene>
<dbReference type="Proteomes" id="UP001301769">
    <property type="component" value="Unassembled WGS sequence"/>
</dbReference>
<evidence type="ECO:0000259" key="4">
    <source>
        <dbReference type="PROSITE" id="PS51349"/>
    </source>
</evidence>
<dbReference type="Pfam" id="PF01070">
    <property type="entry name" value="FMN_dh"/>
    <property type="match status" value="1"/>
</dbReference>
<comment type="cofactor">
    <cofactor evidence="1">
        <name>FMN</name>
        <dbReference type="ChEBI" id="CHEBI:58210"/>
    </cofactor>
</comment>
<dbReference type="InterPro" id="IPR037396">
    <property type="entry name" value="FMN_HAD"/>
</dbReference>
<dbReference type="GO" id="GO:0016491">
    <property type="term" value="F:oxidoreductase activity"/>
    <property type="evidence" value="ECO:0007669"/>
    <property type="project" value="UniProtKB-KW"/>
</dbReference>
<dbReference type="SUPFAM" id="SSF51395">
    <property type="entry name" value="FMN-linked oxidoreductases"/>
    <property type="match status" value="1"/>
</dbReference>
<dbReference type="InterPro" id="IPR000262">
    <property type="entry name" value="FMN-dep_DH"/>
</dbReference>
<keyword evidence="6" id="KW-1185">Reference proteome</keyword>
<feature type="domain" description="FMN hydroxy acid dehydrogenase" evidence="4">
    <location>
        <begin position="175"/>
        <end position="562"/>
    </location>
</feature>
<feature type="region of interest" description="Disordered" evidence="3">
    <location>
        <begin position="359"/>
        <end position="396"/>
    </location>
</feature>
<dbReference type="PROSITE" id="PS51349">
    <property type="entry name" value="FMN_HYDROXY_ACID_DH_2"/>
    <property type="match status" value="1"/>
</dbReference>
<dbReference type="InterPro" id="IPR025255">
    <property type="entry name" value="DUF4202"/>
</dbReference>
<keyword evidence="2" id="KW-0560">Oxidoreductase</keyword>
<dbReference type="PANTHER" id="PTHR10578">
    <property type="entry name" value="S -2-HYDROXY-ACID OXIDASE-RELATED"/>
    <property type="match status" value="1"/>
</dbReference>